<dbReference type="FunFam" id="1.10.287.130:FF:000001">
    <property type="entry name" value="Two-component sensor histidine kinase"/>
    <property type="match status" value="1"/>
</dbReference>
<dbReference type="Gene3D" id="3.30.565.10">
    <property type="entry name" value="Histidine kinase-like ATPase, C-terminal domain"/>
    <property type="match status" value="1"/>
</dbReference>
<evidence type="ECO:0000256" key="12">
    <source>
        <dbReference type="ARBA" id="ARBA00023012"/>
    </source>
</evidence>
<comment type="catalytic activity">
    <reaction evidence="1">
        <text>ATP + protein L-histidine = ADP + protein N-phospho-L-histidine.</text>
        <dbReference type="EC" id="2.7.13.3"/>
    </reaction>
</comment>
<dbReference type="RefSeq" id="WP_135548492.1">
    <property type="nucleotide sequence ID" value="NZ_SPQQ01000005.1"/>
</dbReference>
<keyword evidence="8" id="KW-0547">Nucleotide-binding</keyword>
<evidence type="ECO:0000259" key="15">
    <source>
        <dbReference type="PROSITE" id="PS50109"/>
    </source>
</evidence>
<dbReference type="InterPro" id="IPR003660">
    <property type="entry name" value="HAMP_dom"/>
</dbReference>
<dbReference type="GO" id="GO:0000155">
    <property type="term" value="F:phosphorelay sensor kinase activity"/>
    <property type="evidence" value="ECO:0007669"/>
    <property type="project" value="InterPro"/>
</dbReference>
<dbReference type="PANTHER" id="PTHR45528">
    <property type="entry name" value="SENSOR HISTIDINE KINASE CPXA"/>
    <property type="match status" value="1"/>
</dbReference>
<evidence type="ECO:0000256" key="1">
    <source>
        <dbReference type="ARBA" id="ARBA00000085"/>
    </source>
</evidence>
<evidence type="ECO:0000256" key="11">
    <source>
        <dbReference type="ARBA" id="ARBA00022989"/>
    </source>
</evidence>
<dbReference type="SUPFAM" id="SSF158472">
    <property type="entry name" value="HAMP domain-like"/>
    <property type="match status" value="1"/>
</dbReference>
<keyword evidence="4" id="KW-1003">Cell membrane</keyword>
<dbReference type="AlphaFoldDB" id="A0A4Z0R4I5"/>
<dbReference type="PRINTS" id="PR00344">
    <property type="entry name" value="BCTRLSENSOR"/>
</dbReference>
<dbReference type="GO" id="GO:0005524">
    <property type="term" value="F:ATP binding"/>
    <property type="evidence" value="ECO:0007669"/>
    <property type="project" value="UniProtKB-KW"/>
</dbReference>
<dbReference type="Gene3D" id="3.30.450.20">
    <property type="entry name" value="PAS domain"/>
    <property type="match status" value="1"/>
</dbReference>
<evidence type="ECO:0000256" key="9">
    <source>
        <dbReference type="ARBA" id="ARBA00022777"/>
    </source>
</evidence>
<evidence type="ECO:0000256" key="8">
    <source>
        <dbReference type="ARBA" id="ARBA00022741"/>
    </source>
</evidence>
<evidence type="ECO:0000256" key="10">
    <source>
        <dbReference type="ARBA" id="ARBA00022840"/>
    </source>
</evidence>
<keyword evidence="9" id="KW-0418">Kinase</keyword>
<dbReference type="Gene3D" id="1.10.287.130">
    <property type="match status" value="1"/>
</dbReference>
<evidence type="ECO:0000313" key="18">
    <source>
        <dbReference type="Proteomes" id="UP000298460"/>
    </source>
</evidence>
<dbReference type="SMART" id="SM00388">
    <property type="entry name" value="HisKA"/>
    <property type="match status" value="1"/>
</dbReference>
<dbReference type="GO" id="GO:0005886">
    <property type="term" value="C:plasma membrane"/>
    <property type="evidence" value="ECO:0007669"/>
    <property type="project" value="UniProtKB-SubCell"/>
</dbReference>
<feature type="domain" description="HAMP" evidence="16">
    <location>
        <begin position="186"/>
        <end position="238"/>
    </location>
</feature>
<dbReference type="InterPro" id="IPR036890">
    <property type="entry name" value="HATPase_C_sf"/>
</dbReference>
<evidence type="ECO:0000259" key="16">
    <source>
        <dbReference type="PROSITE" id="PS50885"/>
    </source>
</evidence>
<dbReference type="CDD" id="cd00082">
    <property type="entry name" value="HisKA"/>
    <property type="match status" value="1"/>
</dbReference>
<dbReference type="PANTHER" id="PTHR45528:SF1">
    <property type="entry name" value="SENSOR HISTIDINE KINASE CPXA"/>
    <property type="match status" value="1"/>
</dbReference>
<keyword evidence="12" id="KW-0902">Two-component regulatory system</keyword>
<dbReference type="EMBL" id="SPQQ01000005">
    <property type="protein sequence ID" value="TGE37379.1"/>
    <property type="molecule type" value="Genomic_DNA"/>
</dbReference>
<dbReference type="SMART" id="SM00304">
    <property type="entry name" value="HAMP"/>
    <property type="match status" value="1"/>
</dbReference>
<evidence type="ECO:0000256" key="5">
    <source>
        <dbReference type="ARBA" id="ARBA00022553"/>
    </source>
</evidence>
<evidence type="ECO:0000256" key="7">
    <source>
        <dbReference type="ARBA" id="ARBA00022692"/>
    </source>
</evidence>
<keyword evidence="6" id="KW-0808">Transferase</keyword>
<evidence type="ECO:0000256" key="2">
    <source>
        <dbReference type="ARBA" id="ARBA00004651"/>
    </source>
</evidence>
<dbReference type="InterPro" id="IPR005467">
    <property type="entry name" value="His_kinase_dom"/>
</dbReference>
<evidence type="ECO:0000256" key="6">
    <source>
        <dbReference type="ARBA" id="ARBA00022679"/>
    </source>
</evidence>
<keyword evidence="11 14" id="KW-1133">Transmembrane helix</keyword>
<accession>A0A4Z0R4I5</accession>
<dbReference type="Pfam" id="PF02518">
    <property type="entry name" value="HATPase_c"/>
    <property type="match status" value="1"/>
</dbReference>
<dbReference type="InterPro" id="IPR036097">
    <property type="entry name" value="HisK_dim/P_sf"/>
</dbReference>
<comment type="subcellular location">
    <subcellularLocation>
        <location evidence="2">Cell membrane</location>
        <topology evidence="2">Multi-pass membrane protein</topology>
    </subcellularLocation>
</comment>
<dbReference type="InterPro" id="IPR050398">
    <property type="entry name" value="HssS/ArlS-like"/>
</dbReference>
<dbReference type="EC" id="2.7.13.3" evidence="3"/>
<keyword evidence="10" id="KW-0067">ATP-binding</keyword>
<dbReference type="SUPFAM" id="SSF55874">
    <property type="entry name" value="ATPase domain of HSP90 chaperone/DNA topoisomerase II/histidine kinase"/>
    <property type="match status" value="1"/>
</dbReference>
<dbReference type="PROSITE" id="PS50109">
    <property type="entry name" value="HIS_KIN"/>
    <property type="match status" value="1"/>
</dbReference>
<dbReference type="InterPro" id="IPR003594">
    <property type="entry name" value="HATPase_dom"/>
</dbReference>
<evidence type="ECO:0000256" key="14">
    <source>
        <dbReference type="SAM" id="Phobius"/>
    </source>
</evidence>
<dbReference type="OrthoDB" id="2359336at2"/>
<evidence type="ECO:0000256" key="4">
    <source>
        <dbReference type="ARBA" id="ARBA00022475"/>
    </source>
</evidence>
<dbReference type="Pfam" id="PF00672">
    <property type="entry name" value="HAMP"/>
    <property type="match status" value="1"/>
</dbReference>
<dbReference type="Gene3D" id="1.10.8.500">
    <property type="entry name" value="HAMP domain in histidine kinase"/>
    <property type="match status" value="1"/>
</dbReference>
<reference evidence="17 18" key="1">
    <citation type="submission" date="2019-03" db="EMBL/GenBank/DDBJ databases">
        <title>Draft Genome Sequence of Desulfosporosinus fructosivorans Strain 63.6F, Isolated from Marine Sediment in the Baltic Sea.</title>
        <authorList>
            <person name="Hausmann B."/>
            <person name="Vandieken V."/>
            <person name="Pjevac P."/>
            <person name="Schreck K."/>
            <person name="Herbold C.W."/>
            <person name="Loy A."/>
        </authorList>
    </citation>
    <scope>NUCLEOTIDE SEQUENCE [LARGE SCALE GENOMIC DNA]</scope>
    <source>
        <strain evidence="17 18">63.6F</strain>
    </source>
</reference>
<evidence type="ECO:0000256" key="13">
    <source>
        <dbReference type="ARBA" id="ARBA00023136"/>
    </source>
</evidence>
<dbReference type="InterPro" id="IPR004358">
    <property type="entry name" value="Sig_transdc_His_kin-like_C"/>
</dbReference>
<gene>
    <name evidence="17" type="ORF">E4K67_16225</name>
</gene>
<dbReference type="InterPro" id="IPR003661">
    <property type="entry name" value="HisK_dim/P_dom"/>
</dbReference>
<evidence type="ECO:0000256" key="3">
    <source>
        <dbReference type="ARBA" id="ARBA00012438"/>
    </source>
</evidence>
<proteinExistence type="predicted"/>
<keyword evidence="5" id="KW-0597">Phosphoprotein</keyword>
<protein>
    <recommendedName>
        <fullName evidence="3">histidine kinase</fullName>
        <ecNumber evidence="3">2.7.13.3</ecNumber>
    </recommendedName>
</protein>
<feature type="transmembrane region" description="Helical" evidence="14">
    <location>
        <begin position="12"/>
        <end position="31"/>
    </location>
</feature>
<dbReference type="CDD" id="cd06225">
    <property type="entry name" value="HAMP"/>
    <property type="match status" value="1"/>
</dbReference>
<feature type="domain" description="Histidine kinase" evidence="15">
    <location>
        <begin position="246"/>
        <end position="460"/>
    </location>
</feature>
<sequence>MKGIRGRLTANFMIVILVSVAILEVLLIYTVQQNYYDSLRGNLTNQVKISADMYSKYYSDTSLEDNILYNVDAFWNQSDAKVEIVDRDGKIVMDSLGMIPEQGESMEDIQDALNDKMGEWVGKLNGQEVMAVAYPLKSEGQIVGALRFIASTSAIDQDIRDTAKIFIAIGLFVALIVGLLSIFLANTILIPLREVTAVAESMAAGNFKIKSKKKRDDEIGKLSDTLNYMADEITKKEKLKNDFISSVSHELRTPLTSIMGWAITLQSEKFQQKEMLKDGLGIIAKEAERLTQMVEELLDFSKFVSGRIKLKYETVNLAELMEHIRKQLTPRATRENIHFTVVYSENLPDLLTDPNRLKQVLINILDNALNFTAAEGSVRFQAEIGEKDYTFTIADRGCGIAAGELPMVKEKFYKGKSSRSKNGIGLSICEEIVILMKGQLEISSEVNVGTTVVITLPREVCANG</sequence>
<keyword evidence="18" id="KW-1185">Reference proteome</keyword>
<name>A0A4Z0R4I5_9FIRM</name>
<comment type="caution">
    <text evidence="17">The sequence shown here is derived from an EMBL/GenBank/DDBJ whole genome shotgun (WGS) entry which is preliminary data.</text>
</comment>
<dbReference type="Proteomes" id="UP000298460">
    <property type="component" value="Unassembled WGS sequence"/>
</dbReference>
<dbReference type="PROSITE" id="PS50885">
    <property type="entry name" value="HAMP"/>
    <property type="match status" value="1"/>
</dbReference>
<evidence type="ECO:0000313" key="17">
    <source>
        <dbReference type="EMBL" id="TGE37379.1"/>
    </source>
</evidence>
<dbReference type="SMART" id="SM00387">
    <property type="entry name" value="HATPase_c"/>
    <property type="match status" value="1"/>
</dbReference>
<dbReference type="SUPFAM" id="SSF47384">
    <property type="entry name" value="Homodimeric domain of signal transducing histidine kinase"/>
    <property type="match status" value="1"/>
</dbReference>
<organism evidence="17 18">
    <name type="scientific">Desulfosporosinus fructosivorans</name>
    <dbReference type="NCBI Taxonomy" id="2018669"/>
    <lineage>
        <taxon>Bacteria</taxon>
        <taxon>Bacillati</taxon>
        <taxon>Bacillota</taxon>
        <taxon>Clostridia</taxon>
        <taxon>Eubacteriales</taxon>
        <taxon>Desulfitobacteriaceae</taxon>
        <taxon>Desulfosporosinus</taxon>
    </lineage>
</organism>
<feature type="transmembrane region" description="Helical" evidence="14">
    <location>
        <begin position="165"/>
        <end position="185"/>
    </location>
</feature>
<dbReference type="Pfam" id="PF00512">
    <property type="entry name" value="HisKA"/>
    <property type="match status" value="1"/>
</dbReference>
<keyword evidence="13 14" id="KW-0472">Membrane</keyword>
<keyword evidence="7 14" id="KW-0812">Transmembrane</keyword>